<accession>A6G1V6</accession>
<dbReference type="PROSITE" id="PS51257">
    <property type="entry name" value="PROKAR_LIPOPROTEIN"/>
    <property type="match status" value="1"/>
</dbReference>
<evidence type="ECO:0000313" key="3">
    <source>
        <dbReference type="Proteomes" id="UP000005801"/>
    </source>
</evidence>
<reference evidence="2 3" key="1">
    <citation type="submission" date="2007-06" db="EMBL/GenBank/DDBJ databases">
        <authorList>
            <person name="Shimkets L."/>
            <person name="Ferriera S."/>
            <person name="Johnson J."/>
            <person name="Kravitz S."/>
            <person name="Beeson K."/>
            <person name="Sutton G."/>
            <person name="Rogers Y.-H."/>
            <person name="Friedman R."/>
            <person name="Frazier M."/>
            <person name="Venter J.C."/>
        </authorList>
    </citation>
    <scope>NUCLEOTIDE SEQUENCE [LARGE SCALE GENOMIC DNA]</scope>
    <source>
        <strain evidence="2 3">SIR-1</strain>
    </source>
</reference>
<keyword evidence="1" id="KW-0732">Signal</keyword>
<evidence type="ECO:0000256" key="1">
    <source>
        <dbReference type="SAM" id="SignalP"/>
    </source>
</evidence>
<organism evidence="2 3">
    <name type="scientific">Plesiocystis pacifica SIR-1</name>
    <dbReference type="NCBI Taxonomy" id="391625"/>
    <lineage>
        <taxon>Bacteria</taxon>
        <taxon>Pseudomonadati</taxon>
        <taxon>Myxococcota</taxon>
        <taxon>Polyangia</taxon>
        <taxon>Nannocystales</taxon>
        <taxon>Nannocystaceae</taxon>
        <taxon>Plesiocystis</taxon>
    </lineage>
</organism>
<name>A6G1V6_9BACT</name>
<protein>
    <recommendedName>
        <fullName evidence="4">Lipoprotein</fullName>
    </recommendedName>
</protein>
<dbReference type="RefSeq" id="WP_006970705.1">
    <property type="nucleotide sequence ID" value="NZ_ABCS01000013.1"/>
</dbReference>
<sequence length="94" mass="10055">MKKYLTASLALCFSLGALSGCTASEEDCVKLGDKFVELFMKDQPADNPLGEEILKSAAEAGKEEVIKQCKAEPPLKASIDCALKAETLDALEQC</sequence>
<dbReference type="Proteomes" id="UP000005801">
    <property type="component" value="Unassembled WGS sequence"/>
</dbReference>
<evidence type="ECO:0000313" key="2">
    <source>
        <dbReference type="EMBL" id="EDM80146.1"/>
    </source>
</evidence>
<dbReference type="EMBL" id="ABCS01000013">
    <property type="protein sequence ID" value="EDM80146.1"/>
    <property type="molecule type" value="Genomic_DNA"/>
</dbReference>
<feature type="signal peptide" evidence="1">
    <location>
        <begin position="1"/>
        <end position="19"/>
    </location>
</feature>
<dbReference type="AlphaFoldDB" id="A6G1V6"/>
<gene>
    <name evidence="2" type="ORF">PPSIR1_35887</name>
</gene>
<keyword evidence="3" id="KW-1185">Reference proteome</keyword>
<proteinExistence type="predicted"/>
<dbReference type="OrthoDB" id="9904140at2"/>
<evidence type="ECO:0008006" key="4">
    <source>
        <dbReference type="Google" id="ProtNLM"/>
    </source>
</evidence>
<feature type="chain" id="PRO_5002695019" description="Lipoprotein" evidence="1">
    <location>
        <begin position="20"/>
        <end position="94"/>
    </location>
</feature>
<comment type="caution">
    <text evidence="2">The sequence shown here is derived from an EMBL/GenBank/DDBJ whole genome shotgun (WGS) entry which is preliminary data.</text>
</comment>